<dbReference type="Proteomes" id="UP001501231">
    <property type="component" value="Unassembled WGS sequence"/>
</dbReference>
<keyword evidence="2" id="KW-0238">DNA-binding</keyword>
<evidence type="ECO:0000313" key="6">
    <source>
        <dbReference type="EMBL" id="GAA2410671.1"/>
    </source>
</evidence>
<dbReference type="InterPro" id="IPR050707">
    <property type="entry name" value="HTH_MetabolicPath_Reg"/>
</dbReference>
<proteinExistence type="predicted"/>
<dbReference type="Gene3D" id="3.30.450.40">
    <property type="match status" value="1"/>
</dbReference>
<comment type="caution">
    <text evidence="6">The sequence shown here is derived from an EMBL/GenBank/DDBJ whole genome shotgun (WGS) entry which is preliminary data.</text>
</comment>
<dbReference type="PANTHER" id="PTHR30136">
    <property type="entry name" value="HELIX-TURN-HELIX TRANSCRIPTIONAL REGULATOR, ICLR FAMILY"/>
    <property type="match status" value="1"/>
</dbReference>
<dbReference type="InterPro" id="IPR036388">
    <property type="entry name" value="WH-like_DNA-bd_sf"/>
</dbReference>
<dbReference type="SUPFAM" id="SSF55781">
    <property type="entry name" value="GAF domain-like"/>
    <property type="match status" value="1"/>
</dbReference>
<sequence length="264" mass="27869">MTESPQSPTVLGPGAGALDRGLAMLDHLATVRSCTTSDLARVLGLSRSTTYRLVDRLVKGGWLASDPATGNLRLGPSTARLAGAALGSVDLRSAAVPVIARLVRQTRETASLAVPNGLAMVFVHRERGPRPVAVTDEIGASRPFHSTSVGRAYLAALPDAQLDEQLDTLLRAADSPLHEGMIAELRATLERTRRRGWSEDRREFDESSCCCGAPVYDHTGRPIAAISVAGVAERMEHVMDDIGHLVAAAAAEVSAALGHARTAI</sequence>
<dbReference type="InterPro" id="IPR014757">
    <property type="entry name" value="Tscrpt_reg_IclR_C"/>
</dbReference>
<name>A0ABN3IRJ2_9ACTN</name>
<dbReference type="InterPro" id="IPR005471">
    <property type="entry name" value="Tscrpt_reg_IclR_N"/>
</dbReference>
<gene>
    <name evidence="6" type="ORF">GCM10010191_19520</name>
</gene>
<dbReference type="PROSITE" id="PS51077">
    <property type="entry name" value="HTH_ICLR"/>
    <property type="match status" value="1"/>
</dbReference>
<dbReference type="SMART" id="SM00346">
    <property type="entry name" value="HTH_ICLR"/>
    <property type="match status" value="1"/>
</dbReference>
<dbReference type="PANTHER" id="PTHR30136:SF35">
    <property type="entry name" value="HTH-TYPE TRANSCRIPTIONAL REGULATOR RV1719"/>
    <property type="match status" value="1"/>
</dbReference>
<evidence type="ECO:0000313" key="7">
    <source>
        <dbReference type="Proteomes" id="UP001501231"/>
    </source>
</evidence>
<organism evidence="6 7">
    <name type="scientific">Actinomadura vinacea</name>
    <dbReference type="NCBI Taxonomy" id="115336"/>
    <lineage>
        <taxon>Bacteria</taxon>
        <taxon>Bacillati</taxon>
        <taxon>Actinomycetota</taxon>
        <taxon>Actinomycetes</taxon>
        <taxon>Streptosporangiales</taxon>
        <taxon>Thermomonosporaceae</taxon>
        <taxon>Actinomadura</taxon>
    </lineage>
</organism>
<dbReference type="Pfam" id="PF09339">
    <property type="entry name" value="HTH_IclR"/>
    <property type="match status" value="1"/>
</dbReference>
<evidence type="ECO:0000259" key="4">
    <source>
        <dbReference type="PROSITE" id="PS51077"/>
    </source>
</evidence>
<evidence type="ECO:0000256" key="3">
    <source>
        <dbReference type="ARBA" id="ARBA00023163"/>
    </source>
</evidence>
<dbReference type="EMBL" id="BAAARW010000006">
    <property type="protein sequence ID" value="GAA2410671.1"/>
    <property type="molecule type" value="Genomic_DNA"/>
</dbReference>
<evidence type="ECO:0000256" key="2">
    <source>
        <dbReference type="ARBA" id="ARBA00023125"/>
    </source>
</evidence>
<dbReference type="PROSITE" id="PS51078">
    <property type="entry name" value="ICLR_ED"/>
    <property type="match status" value="1"/>
</dbReference>
<feature type="domain" description="HTH iclR-type" evidence="4">
    <location>
        <begin position="15"/>
        <end position="76"/>
    </location>
</feature>
<dbReference type="InterPro" id="IPR029016">
    <property type="entry name" value="GAF-like_dom_sf"/>
</dbReference>
<dbReference type="Pfam" id="PF01614">
    <property type="entry name" value="IclR_C"/>
    <property type="match status" value="1"/>
</dbReference>
<feature type="domain" description="IclR-ED" evidence="5">
    <location>
        <begin position="77"/>
        <end position="259"/>
    </location>
</feature>
<dbReference type="InterPro" id="IPR036390">
    <property type="entry name" value="WH_DNA-bd_sf"/>
</dbReference>
<accession>A0ABN3IRJ2</accession>
<evidence type="ECO:0000256" key="1">
    <source>
        <dbReference type="ARBA" id="ARBA00023015"/>
    </source>
</evidence>
<keyword evidence="7" id="KW-1185">Reference proteome</keyword>
<keyword evidence="1" id="KW-0805">Transcription regulation</keyword>
<dbReference type="Gene3D" id="1.10.10.10">
    <property type="entry name" value="Winged helix-like DNA-binding domain superfamily/Winged helix DNA-binding domain"/>
    <property type="match status" value="1"/>
</dbReference>
<dbReference type="RefSeq" id="WP_344588348.1">
    <property type="nucleotide sequence ID" value="NZ_BAAARW010000006.1"/>
</dbReference>
<evidence type="ECO:0000259" key="5">
    <source>
        <dbReference type="PROSITE" id="PS51078"/>
    </source>
</evidence>
<dbReference type="SUPFAM" id="SSF46785">
    <property type="entry name" value="Winged helix' DNA-binding domain"/>
    <property type="match status" value="1"/>
</dbReference>
<keyword evidence="3" id="KW-0804">Transcription</keyword>
<reference evidence="6 7" key="1">
    <citation type="journal article" date="2019" name="Int. J. Syst. Evol. Microbiol.">
        <title>The Global Catalogue of Microorganisms (GCM) 10K type strain sequencing project: providing services to taxonomists for standard genome sequencing and annotation.</title>
        <authorList>
            <consortium name="The Broad Institute Genomics Platform"/>
            <consortium name="The Broad Institute Genome Sequencing Center for Infectious Disease"/>
            <person name="Wu L."/>
            <person name="Ma J."/>
        </authorList>
    </citation>
    <scope>NUCLEOTIDE SEQUENCE [LARGE SCALE GENOMIC DNA]</scope>
    <source>
        <strain evidence="6 7">JCM 3325</strain>
    </source>
</reference>
<protein>
    <submittedName>
        <fullName evidence="6">IclR family transcriptional regulator</fullName>
    </submittedName>
</protein>